<keyword evidence="9" id="KW-0325">Glycoprotein</keyword>
<keyword evidence="10" id="KW-0326">Glycosidase</keyword>
<keyword evidence="13" id="KW-0812">Transmembrane</keyword>
<evidence type="ECO:0000256" key="4">
    <source>
        <dbReference type="ARBA" id="ARBA00022676"/>
    </source>
</evidence>
<organism evidence="16 17">
    <name type="scientific">Dothistroma septosporum (strain NZE10 / CBS 128990)</name>
    <name type="common">Red band needle blight fungus</name>
    <name type="synonym">Mycosphaerella pini</name>
    <dbReference type="NCBI Taxonomy" id="675120"/>
    <lineage>
        <taxon>Eukaryota</taxon>
        <taxon>Fungi</taxon>
        <taxon>Dikarya</taxon>
        <taxon>Ascomycota</taxon>
        <taxon>Pezizomycotina</taxon>
        <taxon>Dothideomycetes</taxon>
        <taxon>Dothideomycetidae</taxon>
        <taxon>Mycosphaerellales</taxon>
        <taxon>Mycosphaerellaceae</taxon>
        <taxon>Dothistroma</taxon>
    </lineage>
</organism>
<evidence type="ECO:0000256" key="12">
    <source>
        <dbReference type="ARBA" id="ARBA00038074"/>
    </source>
</evidence>
<dbReference type="HOGENOM" id="CLU_027506_1_1_1"/>
<dbReference type="EC" id="3.2.1.14" evidence="3"/>
<evidence type="ECO:0000256" key="5">
    <source>
        <dbReference type="ARBA" id="ARBA00022679"/>
    </source>
</evidence>
<feature type="chain" id="PRO_5004108995" description="chitinase" evidence="14">
    <location>
        <begin position="19"/>
        <end position="381"/>
    </location>
</feature>
<gene>
    <name evidence="16" type="ORF">DOTSEDRAFT_74669</name>
</gene>
<feature type="domain" description="GH16" evidence="15">
    <location>
        <begin position="42"/>
        <end position="244"/>
    </location>
</feature>
<evidence type="ECO:0000256" key="2">
    <source>
        <dbReference type="ARBA" id="ARBA00004370"/>
    </source>
</evidence>
<dbReference type="eggNOG" id="ENOG502QVQI">
    <property type="taxonomic scope" value="Eukaryota"/>
</dbReference>
<dbReference type="Gene3D" id="2.60.120.200">
    <property type="match status" value="1"/>
</dbReference>
<reference evidence="17" key="1">
    <citation type="journal article" date="2012" name="PLoS Genet.">
        <title>The genomes of the fungal plant pathogens Cladosporium fulvum and Dothistroma septosporum reveal adaptation to different hosts and lifestyles but also signatures of common ancestry.</title>
        <authorList>
            <person name="de Wit P.J.G.M."/>
            <person name="van der Burgt A."/>
            <person name="Oekmen B."/>
            <person name="Stergiopoulos I."/>
            <person name="Abd-Elsalam K.A."/>
            <person name="Aerts A.L."/>
            <person name="Bahkali A.H."/>
            <person name="Beenen H.G."/>
            <person name="Chettri P."/>
            <person name="Cox M.P."/>
            <person name="Datema E."/>
            <person name="de Vries R.P."/>
            <person name="Dhillon B."/>
            <person name="Ganley A.R."/>
            <person name="Griffiths S.A."/>
            <person name="Guo Y."/>
            <person name="Hamelin R.C."/>
            <person name="Henrissat B."/>
            <person name="Kabir M.S."/>
            <person name="Jashni M.K."/>
            <person name="Kema G."/>
            <person name="Klaubauf S."/>
            <person name="Lapidus A."/>
            <person name="Levasseur A."/>
            <person name="Lindquist E."/>
            <person name="Mehrabi R."/>
            <person name="Ohm R.A."/>
            <person name="Owen T.J."/>
            <person name="Salamov A."/>
            <person name="Schwelm A."/>
            <person name="Schijlen E."/>
            <person name="Sun H."/>
            <person name="van den Burg H.A."/>
            <person name="van Ham R.C.H.J."/>
            <person name="Zhang S."/>
            <person name="Goodwin S.B."/>
            <person name="Grigoriev I.V."/>
            <person name="Collemare J."/>
            <person name="Bradshaw R.E."/>
        </authorList>
    </citation>
    <scope>NUCLEOTIDE SEQUENCE [LARGE SCALE GENOMIC DNA]</scope>
    <source>
        <strain evidence="17">NZE10 / CBS 128990</strain>
    </source>
</reference>
<reference evidence="16 17" key="2">
    <citation type="journal article" date="2012" name="PLoS Pathog.">
        <title>Diverse lifestyles and strategies of plant pathogenesis encoded in the genomes of eighteen Dothideomycetes fungi.</title>
        <authorList>
            <person name="Ohm R.A."/>
            <person name="Feau N."/>
            <person name="Henrissat B."/>
            <person name="Schoch C.L."/>
            <person name="Horwitz B.A."/>
            <person name="Barry K.W."/>
            <person name="Condon B.J."/>
            <person name="Copeland A.C."/>
            <person name="Dhillon B."/>
            <person name="Glaser F."/>
            <person name="Hesse C.N."/>
            <person name="Kosti I."/>
            <person name="LaButti K."/>
            <person name="Lindquist E.A."/>
            <person name="Lucas S."/>
            <person name="Salamov A.A."/>
            <person name="Bradshaw R.E."/>
            <person name="Ciuffetti L."/>
            <person name="Hamelin R.C."/>
            <person name="Kema G.H.J."/>
            <person name="Lawrence C."/>
            <person name="Scott J.A."/>
            <person name="Spatafora J.W."/>
            <person name="Turgeon B.G."/>
            <person name="de Wit P.J.G.M."/>
            <person name="Zhong S."/>
            <person name="Goodwin S.B."/>
            <person name="Grigoriev I.V."/>
        </authorList>
    </citation>
    <scope>NUCLEOTIDE SEQUENCE [LARGE SCALE GENOMIC DNA]</scope>
    <source>
        <strain evidence="17">NZE10 / CBS 128990</strain>
    </source>
</reference>
<dbReference type="GO" id="GO:0031505">
    <property type="term" value="P:fungal-type cell wall organization"/>
    <property type="evidence" value="ECO:0007669"/>
    <property type="project" value="TreeGrafter"/>
</dbReference>
<evidence type="ECO:0000256" key="7">
    <source>
        <dbReference type="ARBA" id="ARBA00022801"/>
    </source>
</evidence>
<evidence type="ECO:0000313" key="16">
    <source>
        <dbReference type="EMBL" id="EME39843.1"/>
    </source>
</evidence>
<keyword evidence="11" id="KW-0961">Cell wall biogenesis/degradation</keyword>
<evidence type="ECO:0000256" key="3">
    <source>
        <dbReference type="ARBA" id="ARBA00012729"/>
    </source>
</evidence>
<feature type="signal peptide" evidence="14">
    <location>
        <begin position="1"/>
        <end position="18"/>
    </location>
</feature>
<keyword evidence="8 13" id="KW-0472">Membrane</keyword>
<accession>N1PBW8</accession>
<dbReference type="OrthoDB" id="4781at2759"/>
<dbReference type="SUPFAM" id="SSF49899">
    <property type="entry name" value="Concanavalin A-like lectins/glucanases"/>
    <property type="match status" value="1"/>
</dbReference>
<keyword evidence="4" id="KW-0328">Glycosyltransferase</keyword>
<evidence type="ECO:0000256" key="10">
    <source>
        <dbReference type="ARBA" id="ARBA00023295"/>
    </source>
</evidence>
<dbReference type="GO" id="GO:0016020">
    <property type="term" value="C:membrane"/>
    <property type="evidence" value="ECO:0007669"/>
    <property type="project" value="UniProtKB-SubCell"/>
</dbReference>
<keyword evidence="7 16" id="KW-0378">Hydrolase</keyword>
<keyword evidence="17" id="KW-1185">Reference proteome</keyword>
<evidence type="ECO:0000256" key="6">
    <source>
        <dbReference type="ARBA" id="ARBA00022729"/>
    </source>
</evidence>
<comment type="catalytic activity">
    <reaction evidence="1">
        <text>Random endo-hydrolysis of N-acetyl-beta-D-glucosaminide (1-&gt;4)-beta-linkages in chitin and chitodextrins.</text>
        <dbReference type="EC" id="3.2.1.14"/>
    </reaction>
</comment>
<dbReference type="Pfam" id="PF00722">
    <property type="entry name" value="Glyco_hydro_16"/>
    <property type="match status" value="1"/>
</dbReference>
<keyword evidence="6 14" id="KW-0732">Signal</keyword>
<dbReference type="PANTHER" id="PTHR10963:SF27">
    <property type="entry name" value="GLYCOSIDASE-RELATED"/>
    <property type="match status" value="1"/>
</dbReference>
<dbReference type="InterPro" id="IPR000757">
    <property type="entry name" value="Beta-glucanase-like"/>
</dbReference>
<dbReference type="GO" id="GO:0008843">
    <property type="term" value="F:endochitinase activity"/>
    <property type="evidence" value="ECO:0007669"/>
    <property type="project" value="UniProtKB-EC"/>
</dbReference>
<proteinExistence type="inferred from homology"/>
<evidence type="ECO:0000256" key="13">
    <source>
        <dbReference type="SAM" id="Phobius"/>
    </source>
</evidence>
<evidence type="ECO:0000256" key="8">
    <source>
        <dbReference type="ARBA" id="ARBA00023136"/>
    </source>
</evidence>
<evidence type="ECO:0000256" key="1">
    <source>
        <dbReference type="ARBA" id="ARBA00000822"/>
    </source>
</evidence>
<dbReference type="OMA" id="VRLGIWP"/>
<dbReference type="GO" id="GO:0009277">
    <property type="term" value="C:fungal-type cell wall"/>
    <property type="evidence" value="ECO:0007669"/>
    <property type="project" value="TreeGrafter"/>
</dbReference>
<evidence type="ECO:0000313" key="17">
    <source>
        <dbReference type="Proteomes" id="UP000016933"/>
    </source>
</evidence>
<dbReference type="PROSITE" id="PS51762">
    <property type="entry name" value="GH16_2"/>
    <property type="match status" value="1"/>
</dbReference>
<protein>
    <recommendedName>
        <fullName evidence="3">chitinase</fullName>
        <ecNumber evidence="3">3.2.1.14</ecNumber>
    </recommendedName>
</protein>
<keyword evidence="13" id="KW-1133">Transmembrane helix</keyword>
<feature type="transmembrane region" description="Helical" evidence="13">
    <location>
        <begin position="298"/>
        <end position="318"/>
    </location>
</feature>
<dbReference type="GO" id="GO:0016757">
    <property type="term" value="F:glycosyltransferase activity"/>
    <property type="evidence" value="ECO:0007669"/>
    <property type="project" value="UniProtKB-KW"/>
</dbReference>
<dbReference type="STRING" id="675120.N1PBW8"/>
<dbReference type="Proteomes" id="UP000016933">
    <property type="component" value="Unassembled WGS sequence"/>
</dbReference>
<dbReference type="EMBL" id="KB446544">
    <property type="protein sequence ID" value="EME39843.1"/>
    <property type="molecule type" value="Genomic_DNA"/>
</dbReference>
<evidence type="ECO:0000256" key="14">
    <source>
        <dbReference type="SAM" id="SignalP"/>
    </source>
</evidence>
<comment type="similarity">
    <text evidence="12">Belongs to the glycosyl hydrolase 16 family. CRH1 subfamily.</text>
</comment>
<dbReference type="InterPro" id="IPR050546">
    <property type="entry name" value="Glycosyl_Hydrlase_16"/>
</dbReference>
<evidence type="ECO:0000256" key="11">
    <source>
        <dbReference type="ARBA" id="ARBA00023316"/>
    </source>
</evidence>
<comment type="subcellular location">
    <subcellularLocation>
        <location evidence="2">Membrane</location>
    </subcellularLocation>
</comment>
<keyword evidence="5" id="KW-0808">Transferase</keyword>
<dbReference type="AlphaFoldDB" id="N1PBW8"/>
<dbReference type="GO" id="GO:0005975">
    <property type="term" value="P:carbohydrate metabolic process"/>
    <property type="evidence" value="ECO:0007669"/>
    <property type="project" value="InterPro"/>
</dbReference>
<dbReference type="PANTHER" id="PTHR10963">
    <property type="entry name" value="GLYCOSYL HYDROLASE-RELATED"/>
    <property type="match status" value="1"/>
</dbReference>
<sequence length="381" mass="42042">MSRFLILPLAISALRVAAQTSTDCNPLNSTCADDPALGTTFYDVYNKSVSQFDINYWNVTAGAQLISFDDQNGAALAIDGEGDSVTVKSNFYIFWGTVEIMMKAASGTGIISTVILLSDDLDEIDWEIMGGNLSTVENNYYGWGNTTQINSEYPALDGAQDDYHNYTIVWSQEKLQWMLNGNVVREQSYLDPGLYPQTPCRIQFGLWCGGCSKSEGTVQWAGGKADFKDAPFVMNVKSIKVTDGTTNSSSYSYGDHSGLWSSIQIKDGESEAYKHINKLTTVQSAEKDWQGLSIGAKIGIAVGVIGGVLIAVLAWMFLCISQRKKGRVEAAEHEKLWEQQNAELMEYKSMMAQGNFAVSRQSIMMEAKQDRPRSFLHGGRF</sequence>
<evidence type="ECO:0000259" key="15">
    <source>
        <dbReference type="PROSITE" id="PS51762"/>
    </source>
</evidence>
<name>N1PBW8_DOTSN</name>
<dbReference type="InterPro" id="IPR013320">
    <property type="entry name" value="ConA-like_dom_sf"/>
</dbReference>
<evidence type="ECO:0000256" key="9">
    <source>
        <dbReference type="ARBA" id="ARBA00023180"/>
    </source>
</evidence>